<feature type="non-terminal residue" evidence="1">
    <location>
        <position position="1"/>
    </location>
</feature>
<dbReference type="Proteomes" id="UP000726136">
    <property type="component" value="Unassembled WGS sequence"/>
</dbReference>
<keyword evidence="2" id="KW-1185">Reference proteome</keyword>
<sequence length="88" mass="9434">NVFGSAMSADDAAGSTFKNGLMPTIAFNVDRELKGEQRVEFRKYVETISGALNAGKSPVLEKGVKADSIGIPPKDAQLLESRSFSIEE</sequence>
<evidence type="ECO:0000313" key="2">
    <source>
        <dbReference type="Proteomes" id="UP000726136"/>
    </source>
</evidence>
<accession>A0ABR9ZF98</accession>
<dbReference type="Pfam" id="PF04860">
    <property type="entry name" value="Phage_portal"/>
    <property type="match status" value="1"/>
</dbReference>
<reference evidence="1 2" key="1">
    <citation type="journal article" date="2021" name="PeerJ">
        <title>Analysis of 44 Vibrio anguillarum genomes reveals high genetic diversity.</title>
        <authorList>
            <person name="Hansen M.J."/>
            <person name="Dalsgaard I."/>
        </authorList>
    </citation>
    <scope>NUCLEOTIDE SEQUENCE [LARGE SCALE GENOMIC DNA]</scope>
    <source>
        <strain evidence="1 2">040915-1/1B</strain>
    </source>
</reference>
<comment type="caution">
    <text evidence="1">The sequence shown here is derived from an EMBL/GenBank/DDBJ whole genome shotgun (WGS) entry which is preliminary data.</text>
</comment>
<dbReference type="EMBL" id="RDPI01000754">
    <property type="protein sequence ID" value="MBF4376375.1"/>
    <property type="molecule type" value="Genomic_DNA"/>
</dbReference>
<feature type="non-terminal residue" evidence="1">
    <location>
        <position position="88"/>
    </location>
</feature>
<protein>
    <submittedName>
        <fullName evidence="1">Phage portal protein</fullName>
    </submittedName>
</protein>
<gene>
    <name evidence="1" type="ORF">EAY46_25680</name>
</gene>
<proteinExistence type="predicted"/>
<name>A0ABR9ZF98_VIBAN</name>
<dbReference type="InterPro" id="IPR006944">
    <property type="entry name" value="Phage/GTA_portal"/>
</dbReference>
<evidence type="ECO:0000313" key="1">
    <source>
        <dbReference type="EMBL" id="MBF4376375.1"/>
    </source>
</evidence>
<organism evidence="1 2">
    <name type="scientific">Vibrio anguillarum</name>
    <name type="common">Listonella anguillarum</name>
    <dbReference type="NCBI Taxonomy" id="55601"/>
    <lineage>
        <taxon>Bacteria</taxon>
        <taxon>Pseudomonadati</taxon>
        <taxon>Pseudomonadota</taxon>
        <taxon>Gammaproteobacteria</taxon>
        <taxon>Vibrionales</taxon>
        <taxon>Vibrionaceae</taxon>
        <taxon>Vibrio</taxon>
    </lineage>
</organism>